<dbReference type="EMBL" id="OU466861">
    <property type="protein sequence ID" value="CAH2062941.1"/>
    <property type="molecule type" value="Genomic_DNA"/>
</dbReference>
<gene>
    <name evidence="9" type="ORF">TAV2_LOCUS18212</name>
</gene>
<evidence type="ECO:0000256" key="4">
    <source>
        <dbReference type="ARBA" id="ARBA00023002"/>
    </source>
</evidence>
<dbReference type="GO" id="GO:0016121">
    <property type="term" value="P:carotene catabolic process"/>
    <property type="evidence" value="ECO:0007669"/>
    <property type="project" value="TreeGrafter"/>
</dbReference>
<evidence type="ECO:0000256" key="3">
    <source>
        <dbReference type="ARBA" id="ARBA00022964"/>
    </source>
</evidence>
<organism evidence="9 10">
    <name type="scientific">Thlaspi arvense</name>
    <name type="common">Field penny-cress</name>
    <dbReference type="NCBI Taxonomy" id="13288"/>
    <lineage>
        <taxon>Eukaryota</taxon>
        <taxon>Viridiplantae</taxon>
        <taxon>Streptophyta</taxon>
        <taxon>Embryophyta</taxon>
        <taxon>Tracheophyta</taxon>
        <taxon>Spermatophyta</taxon>
        <taxon>Magnoliopsida</taxon>
        <taxon>eudicotyledons</taxon>
        <taxon>Gunneridae</taxon>
        <taxon>Pentapetalae</taxon>
        <taxon>rosids</taxon>
        <taxon>malvids</taxon>
        <taxon>Brassicales</taxon>
        <taxon>Brassicaceae</taxon>
        <taxon>Thlaspideae</taxon>
        <taxon>Thlaspi</taxon>
    </lineage>
</organism>
<keyword evidence="4" id="KW-0560">Oxidoreductase</keyword>
<evidence type="ECO:0000313" key="10">
    <source>
        <dbReference type="Proteomes" id="UP000836841"/>
    </source>
</evidence>
<dbReference type="PANTHER" id="PTHR10543:SF89">
    <property type="entry name" value="CAROTENOID 9,10(9',10')-CLEAVAGE DIOXYGENASE 1"/>
    <property type="match status" value="1"/>
</dbReference>
<dbReference type="GO" id="GO:0010436">
    <property type="term" value="F:carotenoid dioxygenase activity"/>
    <property type="evidence" value="ECO:0007669"/>
    <property type="project" value="TreeGrafter"/>
</dbReference>
<dbReference type="Pfam" id="PF03055">
    <property type="entry name" value="RPE65"/>
    <property type="match status" value="2"/>
</dbReference>
<sequence>MAEIVSVNPKPSKGFSSKLLDLLERVVVKLMHDASLPLHYLSGNFAPLRDETPPVKDLPVVHGFLPECLNGEFVRVGPNPKFDPVAGYHWQYIMSALFRFDGDGMIHGVRIKDGKATYVSRYVKTSRLKQEEYFGAAKFMKIGDLKGFFGLLMVNMQQLRTKLKVLDDSYGYGTANTALVYHHGKLLALQEADKPYVVKVLEDGDLQTLGMIDYDKRLTHSFTAHPKVDPATGEMFTFGYSHTPPYLTYRVISEDGIMHDPVPITISEPIMMHDFAITETYAIFMDLPMHFRPKNGSLYPANAWEEEDEVVLITCRLENPDLDMVSGNVKEKLENFSNELYEMRFNMKTGSASQKKLSASAVDFPRINECFTGKKSCVNVIDAKTMSAEPVAVVELPHRVPYGFHALFVTEEQLREQTLI</sequence>
<name>A0AAU9SGU0_THLAR</name>
<dbReference type="Proteomes" id="UP000836841">
    <property type="component" value="Chromosome 5"/>
</dbReference>
<feature type="binding site" evidence="8">
    <location>
        <position position="225"/>
    </location>
    <ligand>
        <name>Fe cation</name>
        <dbReference type="ChEBI" id="CHEBI:24875"/>
        <note>catalytic</note>
    </ligand>
</feature>
<evidence type="ECO:0000256" key="6">
    <source>
        <dbReference type="ARBA" id="ARBA00039084"/>
    </source>
</evidence>
<dbReference type="GO" id="GO:0046872">
    <property type="term" value="F:metal ion binding"/>
    <property type="evidence" value="ECO:0007669"/>
    <property type="project" value="UniProtKB-KW"/>
</dbReference>
<proteinExistence type="inferred from homology"/>
<dbReference type="EC" id="1.14.99.n4" evidence="6"/>
<dbReference type="GO" id="GO:0009570">
    <property type="term" value="C:chloroplast stroma"/>
    <property type="evidence" value="ECO:0007669"/>
    <property type="project" value="TreeGrafter"/>
</dbReference>
<dbReference type="InterPro" id="IPR004294">
    <property type="entry name" value="Carotenoid_Oase"/>
</dbReference>
<comment type="similarity">
    <text evidence="1">Belongs to the carotenoid oxygenase family.</text>
</comment>
<dbReference type="PANTHER" id="PTHR10543">
    <property type="entry name" value="BETA-CAROTENE DIOXYGENASE"/>
    <property type="match status" value="1"/>
</dbReference>
<keyword evidence="10" id="KW-1185">Reference proteome</keyword>
<comment type="cofactor">
    <cofactor evidence="8">
        <name>Fe(2+)</name>
        <dbReference type="ChEBI" id="CHEBI:29033"/>
    </cofactor>
    <text evidence="8">Binds 1 Fe(2+) ion per subunit.</text>
</comment>
<evidence type="ECO:0000256" key="8">
    <source>
        <dbReference type="PIRSR" id="PIRSR604294-1"/>
    </source>
</evidence>
<protein>
    <recommendedName>
        <fullName evidence="6">carotenoid 9,10-dioxygenase</fullName>
        <ecNumber evidence="6">1.14.99.n4</ecNumber>
    </recommendedName>
</protein>
<feature type="binding site" evidence="8">
    <location>
        <position position="273"/>
    </location>
    <ligand>
        <name>Fe cation</name>
        <dbReference type="ChEBI" id="CHEBI:24875"/>
        <note>catalytic</note>
    </ligand>
</feature>
<evidence type="ECO:0000256" key="5">
    <source>
        <dbReference type="ARBA" id="ARBA00023004"/>
    </source>
</evidence>
<keyword evidence="3" id="KW-0223">Dioxygenase</keyword>
<evidence type="ECO:0000256" key="7">
    <source>
        <dbReference type="ARBA" id="ARBA00048709"/>
    </source>
</evidence>
<evidence type="ECO:0000256" key="1">
    <source>
        <dbReference type="ARBA" id="ARBA00006787"/>
    </source>
</evidence>
<accession>A0AAU9SGU0</accession>
<dbReference type="AlphaFoldDB" id="A0AAU9SGU0"/>
<reference evidence="9 10" key="1">
    <citation type="submission" date="2022-03" db="EMBL/GenBank/DDBJ databases">
        <authorList>
            <person name="Nunn A."/>
            <person name="Chopra R."/>
            <person name="Nunn A."/>
            <person name="Contreras Garrido A."/>
        </authorList>
    </citation>
    <scope>NUCLEOTIDE SEQUENCE [LARGE SCALE GENOMIC DNA]</scope>
</reference>
<keyword evidence="5 8" id="KW-0408">Iron</keyword>
<evidence type="ECO:0000256" key="2">
    <source>
        <dbReference type="ARBA" id="ARBA00022723"/>
    </source>
</evidence>
<evidence type="ECO:0000313" key="9">
    <source>
        <dbReference type="EMBL" id="CAH2062941.1"/>
    </source>
</evidence>
<comment type="catalytic activity">
    <reaction evidence="7">
        <text>all-trans-zeaxanthin + 2 O2 = 4,9-dimethyldodeca-2,4,6,8,10-pentaenedial + 2 (3R)-hydroxy-beta-ionone</text>
        <dbReference type="Rhea" id="RHEA:26393"/>
        <dbReference type="ChEBI" id="CHEBI:15379"/>
        <dbReference type="ChEBI" id="CHEBI:27547"/>
        <dbReference type="ChEBI" id="CHEBI:53171"/>
        <dbReference type="ChEBI" id="CHEBI:53173"/>
        <dbReference type="EC" id="1.14.99.n4"/>
    </reaction>
</comment>
<keyword evidence="2 8" id="KW-0479">Metal-binding</keyword>